<dbReference type="OrthoDB" id="9800698at2"/>
<dbReference type="AlphaFoldDB" id="Q168D3"/>
<reference evidence="1 2" key="1">
    <citation type="journal article" date="2007" name="J. Bacteriol.">
        <title>The complete genome sequence of Roseobacter denitrificans reveals a mixotrophic rather than photosynthetic metabolism.</title>
        <authorList>
            <person name="Swingley W.D."/>
            <person name="Sadekar S."/>
            <person name="Mastrian S.D."/>
            <person name="Matthies H.J."/>
            <person name="Hao J."/>
            <person name="Ramos H."/>
            <person name="Acharya C.R."/>
            <person name="Conrad A.L."/>
            <person name="Taylor H.L."/>
            <person name="Dejesa L.C."/>
            <person name="Shah M.K."/>
            <person name="O'huallachain M.E."/>
            <person name="Lince M.T."/>
            <person name="Blankenship R.E."/>
            <person name="Beatty J.T."/>
            <person name="Touchman J.W."/>
        </authorList>
    </citation>
    <scope>NUCLEOTIDE SEQUENCE [LARGE SCALE GENOMIC DNA]</scope>
    <source>
        <strain evidence="2">ATCC 33942 / OCh 114</strain>
    </source>
</reference>
<dbReference type="Proteomes" id="UP000007029">
    <property type="component" value="Chromosome"/>
</dbReference>
<evidence type="ECO:0000313" key="1">
    <source>
        <dbReference type="EMBL" id="ABG31660.1"/>
    </source>
</evidence>
<dbReference type="STRING" id="375451.RD1_2058"/>
<proteinExistence type="predicted"/>
<gene>
    <name evidence="1" type="ordered locus">RD1_2058</name>
</gene>
<evidence type="ECO:0000313" key="2">
    <source>
        <dbReference type="Proteomes" id="UP000007029"/>
    </source>
</evidence>
<dbReference type="EMBL" id="CP000362">
    <property type="protein sequence ID" value="ABG31660.1"/>
    <property type="molecule type" value="Genomic_DNA"/>
</dbReference>
<sequence length="63" mass="7281">MAKALLQLREQVHAISIGRWPLFGAQITDLTDHLDPARWPHTPRRCVHSAKGQTRRLRQLFAL</sequence>
<protein>
    <submittedName>
        <fullName evidence="1">Uncharacterized protein</fullName>
    </submittedName>
</protein>
<dbReference type="KEGG" id="rde:RD1_2058"/>
<name>Q168D3_ROSDO</name>
<accession>Q168D3</accession>
<keyword evidence="2" id="KW-1185">Reference proteome</keyword>
<dbReference type="RefSeq" id="WP_011568277.1">
    <property type="nucleotide sequence ID" value="NC_008209.1"/>
</dbReference>
<dbReference type="HOGENOM" id="CLU_2883090_0_0_5"/>
<organism evidence="1 2">
    <name type="scientific">Roseobacter denitrificans (strain ATCC 33942 / OCh 114)</name>
    <name type="common">Erythrobacter sp. (strain OCh 114)</name>
    <name type="synonym">Roseobacter denitrificans</name>
    <dbReference type="NCBI Taxonomy" id="375451"/>
    <lineage>
        <taxon>Bacteria</taxon>
        <taxon>Pseudomonadati</taxon>
        <taxon>Pseudomonadota</taxon>
        <taxon>Alphaproteobacteria</taxon>
        <taxon>Rhodobacterales</taxon>
        <taxon>Roseobacteraceae</taxon>
        <taxon>Roseobacter</taxon>
    </lineage>
</organism>